<accession>R0IYR7</accession>
<evidence type="ECO:0000313" key="4">
    <source>
        <dbReference type="Proteomes" id="UP000016935"/>
    </source>
</evidence>
<feature type="transmembrane region" description="Helical" evidence="2">
    <location>
        <begin position="91"/>
        <end position="109"/>
    </location>
</feature>
<keyword evidence="4" id="KW-1185">Reference proteome</keyword>
<organism evidence="3 4">
    <name type="scientific">Exserohilum turcicum (strain 28A)</name>
    <name type="common">Northern leaf blight fungus</name>
    <name type="synonym">Setosphaeria turcica</name>
    <dbReference type="NCBI Taxonomy" id="671987"/>
    <lineage>
        <taxon>Eukaryota</taxon>
        <taxon>Fungi</taxon>
        <taxon>Dikarya</taxon>
        <taxon>Ascomycota</taxon>
        <taxon>Pezizomycotina</taxon>
        <taxon>Dothideomycetes</taxon>
        <taxon>Pleosporomycetidae</taxon>
        <taxon>Pleosporales</taxon>
        <taxon>Pleosporineae</taxon>
        <taxon>Pleosporaceae</taxon>
        <taxon>Exserohilum</taxon>
    </lineage>
</organism>
<evidence type="ECO:0000256" key="2">
    <source>
        <dbReference type="SAM" id="Phobius"/>
    </source>
</evidence>
<dbReference type="EMBL" id="KB908504">
    <property type="protein sequence ID" value="EOA89676.1"/>
    <property type="molecule type" value="Genomic_DNA"/>
</dbReference>
<reference evidence="3 4" key="1">
    <citation type="journal article" date="2012" name="PLoS Pathog.">
        <title>Diverse lifestyles and strategies of plant pathogenesis encoded in the genomes of eighteen Dothideomycetes fungi.</title>
        <authorList>
            <person name="Ohm R.A."/>
            <person name="Feau N."/>
            <person name="Henrissat B."/>
            <person name="Schoch C.L."/>
            <person name="Horwitz B.A."/>
            <person name="Barry K.W."/>
            <person name="Condon B.J."/>
            <person name="Copeland A.C."/>
            <person name="Dhillon B."/>
            <person name="Glaser F."/>
            <person name="Hesse C.N."/>
            <person name="Kosti I."/>
            <person name="LaButti K."/>
            <person name="Lindquist E.A."/>
            <person name="Lucas S."/>
            <person name="Salamov A.A."/>
            <person name="Bradshaw R.E."/>
            <person name="Ciuffetti L."/>
            <person name="Hamelin R.C."/>
            <person name="Kema G.H.J."/>
            <person name="Lawrence C."/>
            <person name="Scott J.A."/>
            <person name="Spatafora J.W."/>
            <person name="Turgeon B.G."/>
            <person name="de Wit P.J.G.M."/>
            <person name="Zhong S."/>
            <person name="Goodwin S.B."/>
            <person name="Grigoriev I.V."/>
        </authorList>
    </citation>
    <scope>NUCLEOTIDE SEQUENCE [LARGE SCALE GENOMIC DNA]</scope>
    <source>
        <strain evidence="4">28A</strain>
    </source>
</reference>
<dbReference type="Proteomes" id="UP000016935">
    <property type="component" value="Unassembled WGS sequence"/>
</dbReference>
<sequence>MHDAAPASYHAPQPPAPPVDGYDQTRHYYSHDPPIYVAPDEPLLPDEPPPSYDDTVAVSGAPPDYGTFRQYAESSVASSEVESSDRSLPEWLGQIIVVSVFICLIYGFWKFIDSPDLPSGRWPGNGRLGPSM</sequence>
<evidence type="ECO:0000313" key="3">
    <source>
        <dbReference type="EMBL" id="EOA89676.1"/>
    </source>
</evidence>
<protein>
    <submittedName>
        <fullName evidence="3">Uncharacterized protein</fullName>
    </submittedName>
</protein>
<name>R0IYR7_EXST2</name>
<dbReference type="AlphaFoldDB" id="R0IYR7"/>
<keyword evidence="2" id="KW-0812">Transmembrane</keyword>
<dbReference type="HOGENOM" id="CLU_1937769_0_0_1"/>
<dbReference type="RefSeq" id="XP_008022495.1">
    <property type="nucleotide sequence ID" value="XM_008024304.1"/>
</dbReference>
<dbReference type="OrthoDB" id="3792384at2759"/>
<reference evidence="3 4" key="2">
    <citation type="journal article" date="2013" name="PLoS Genet.">
        <title>Comparative genome structure, secondary metabolite, and effector coding capacity across Cochliobolus pathogens.</title>
        <authorList>
            <person name="Condon B.J."/>
            <person name="Leng Y."/>
            <person name="Wu D."/>
            <person name="Bushley K.E."/>
            <person name="Ohm R.A."/>
            <person name="Otillar R."/>
            <person name="Martin J."/>
            <person name="Schackwitz W."/>
            <person name="Grimwood J."/>
            <person name="MohdZainudin N."/>
            <person name="Xue C."/>
            <person name="Wang R."/>
            <person name="Manning V.A."/>
            <person name="Dhillon B."/>
            <person name="Tu Z.J."/>
            <person name="Steffenson B.J."/>
            <person name="Salamov A."/>
            <person name="Sun H."/>
            <person name="Lowry S."/>
            <person name="LaButti K."/>
            <person name="Han J."/>
            <person name="Copeland A."/>
            <person name="Lindquist E."/>
            <person name="Barry K."/>
            <person name="Schmutz J."/>
            <person name="Baker S.E."/>
            <person name="Ciuffetti L.M."/>
            <person name="Grigoriev I.V."/>
            <person name="Zhong S."/>
            <person name="Turgeon B.G."/>
        </authorList>
    </citation>
    <scope>NUCLEOTIDE SEQUENCE [LARGE SCALE GENOMIC DNA]</scope>
    <source>
        <strain evidence="4">28A</strain>
    </source>
</reference>
<keyword evidence="2" id="KW-1133">Transmembrane helix</keyword>
<gene>
    <name evidence="3" type="ORF">SETTUDRAFT_45818</name>
</gene>
<evidence type="ECO:0000256" key="1">
    <source>
        <dbReference type="SAM" id="MobiDB-lite"/>
    </source>
</evidence>
<dbReference type="GeneID" id="19405009"/>
<feature type="region of interest" description="Disordered" evidence="1">
    <location>
        <begin position="1"/>
        <end position="25"/>
    </location>
</feature>
<keyword evidence="2" id="KW-0472">Membrane</keyword>
<proteinExistence type="predicted"/>